<dbReference type="Pfam" id="PF00883">
    <property type="entry name" value="Peptidase_M17"/>
    <property type="match status" value="1"/>
</dbReference>
<evidence type="ECO:0000256" key="3">
    <source>
        <dbReference type="ARBA" id="ARBA00009528"/>
    </source>
</evidence>
<feature type="binding site" evidence="8">
    <location>
        <position position="287"/>
    </location>
    <ligand>
        <name>Mn(2+)</name>
        <dbReference type="ChEBI" id="CHEBI:29035"/>
        <label>2</label>
    </ligand>
</feature>
<reference evidence="10 11" key="1">
    <citation type="journal article" date="2019" name="Int. J. Syst. Evol. Microbiol.">
        <title>The Global Catalogue of Microorganisms (GCM) 10K type strain sequencing project: providing services to taxonomists for standard genome sequencing and annotation.</title>
        <authorList>
            <consortium name="The Broad Institute Genomics Platform"/>
            <consortium name="The Broad Institute Genome Sequencing Center for Infectious Disease"/>
            <person name="Wu L."/>
            <person name="Ma J."/>
        </authorList>
    </citation>
    <scope>NUCLEOTIDE SEQUENCE [LARGE SCALE GENOMIC DNA]</scope>
    <source>
        <strain evidence="10 11">JCM 10671</strain>
    </source>
</reference>
<comment type="similarity">
    <text evidence="3 8">Belongs to the peptidase M17 family.</text>
</comment>
<evidence type="ECO:0000256" key="7">
    <source>
        <dbReference type="ARBA" id="ARBA00049972"/>
    </source>
</evidence>
<evidence type="ECO:0000313" key="11">
    <source>
        <dbReference type="Proteomes" id="UP001500957"/>
    </source>
</evidence>
<comment type="catalytic activity">
    <reaction evidence="1 8">
        <text>Release of an N-terminal amino acid, Xaa-|-Yaa-, in which Xaa is preferably Leu, but may be other amino acids including Pro although not Arg or Lys, and Yaa may be Pro. Amino acid amides and methyl esters are also readily hydrolyzed, but rates on arylamides are exceedingly low.</text>
        <dbReference type="EC" id="3.4.11.1"/>
    </reaction>
</comment>
<feature type="binding site" evidence="8">
    <location>
        <position position="269"/>
    </location>
    <ligand>
        <name>Mn(2+)</name>
        <dbReference type="ChEBI" id="CHEBI:29035"/>
        <label>1</label>
    </ligand>
</feature>
<dbReference type="PANTHER" id="PTHR11963:SF23">
    <property type="entry name" value="CYTOSOL AMINOPEPTIDASE"/>
    <property type="match status" value="1"/>
</dbReference>
<dbReference type="InterPro" id="IPR011356">
    <property type="entry name" value="Leucine_aapep/pepB"/>
</dbReference>
<feature type="active site" evidence="8">
    <location>
        <position position="276"/>
    </location>
</feature>
<dbReference type="PANTHER" id="PTHR11963">
    <property type="entry name" value="LEUCINE AMINOPEPTIDASE-RELATED"/>
    <property type="match status" value="1"/>
</dbReference>
<feature type="binding site" evidence="8">
    <location>
        <position position="269"/>
    </location>
    <ligand>
        <name>Mn(2+)</name>
        <dbReference type="ChEBI" id="CHEBI:29035"/>
        <label>2</label>
    </ligand>
</feature>
<keyword evidence="4 8" id="KW-0031">Aminopeptidase</keyword>
<dbReference type="NCBIfam" id="NF002073">
    <property type="entry name" value="PRK00913.1-2"/>
    <property type="match status" value="1"/>
</dbReference>
<keyword evidence="11" id="KW-1185">Reference proteome</keyword>
<feature type="binding site" evidence="8">
    <location>
        <position position="346"/>
    </location>
    <ligand>
        <name>Mn(2+)</name>
        <dbReference type="ChEBI" id="CHEBI:29035"/>
        <label>1</label>
    </ligand>
</feature>
<comment type="cofactor">
    <cofactor evidence="8">
        <name>Mn(2+)</name>
        <dbReference type="ChEBI" id="CHEBI:29035"/>
    </cofactor>
    <text evidence="8">Binds 2 manganese ions per subunit.</text>
</comment>
<feature type="binding site" evidence="8">
    <location>
        <position position="348"/>
    </location>
    <ligand>
        <name>Mn(2+)</name>
        <dbReference type="ChEBI" id="CHEBI:29035"/>
        <label>1</label>
    </ligand>
</feature>
<dbReference type="PRINTS" id="PR00481">
    <property type="entry name" value="LAMNOPPTDASE"/>
</dbReference>
<feature type="binding site" evidence="8">
    <location>
        <position position="264"/>
    </location>
    <ligand>
        <name>Mn(2+)</name>
        <dbReference type="ChEBI" id="CHEBI:29035"/>
        <label>2</label>
    </ligand>
</feature>
<accession>A0ABN1H614</accession>
<sequence>MATISLSATAATEVRADAVVVGVSSGPKGPVLTAGAKAIEAAGIAKLAGVLKAMGATGKAEEVTKIPASGSIRASVVVVVGLGEPQGRAGYSAETLRRAAGAATRSLAGNKSVALALPADTVDEVGAVAEGALLGAYSYLRYRTNGSTPPAPVGAITVVSSLTGDRAAKAAVTRAEIVADAVCFARDLVNTPPSDLHPADLAASADSYGRKAGLAVEILDERALKKGGFGGILAVGQGSENKPRLVRMSWTHPKAKKTIAFVGKGITFDSGGLSLKPADAMITMKCDMGGAAAVIAAISAIARLKLPVNVTAWAPTAENMPSGTAQRPSDVLKMYSGKTVEVLNTDAEGRLILADAIARACEESPDVLVDAATLTGAAMVALGHRTSAVMSNDDDLRTRVHELGERTGERMWPMPMPEELRNSLKSSVADIANIGERWGGALSAALFLREFVADGVKWAHLDIAGPAFNEGEPYGYVPKGGTGVAVRTLVALAEDVAAG</sequence>
<comment type="subcellular location">
    <subcellularLocation>
        <location evidence="8">Cytoplasm</location>
    </subcellularLocation>
</comment>
<dbReference type="SUPFAM" id="SSF53187">
    <property type="entry name" value="Zn-dependent exopeptidases"/>
    <property type="match status" value="1"/>
</dbReference>
<dbReference type="InterPro" id="IPR023042">
    <property type="entry name" value="Peptidase_M17_leu_NH2_pept"/>
</dbReference>
<dbReference type="EC" id="3.4.11.10" evidence="8"/>
<dbReference type="Proteomes" id="UP001500957">
    <property type="component" value="Unassembled WGS sequence"/>
</dbReference>
<dbReference type="HAMAP" id="MF_00181">
    <property type="entry name" value="Cytosol_peptidase_M17"/>
    <property type="match status" value="1"/>
</dbReference>
<dbReference type="Gene3D" id="3.40.630.10">
    <property type="entry name" value="Zn peptidases"/>
    <property type="match status" value="1"/>
</dbReference>
<evidence type="ECO:0000256" key="1">
    <source>
        <dbReference type="ARBA" id="ARBA00000135"/>
    </source>
</evidence>
<keyword evidence="6 8" id="KW-0378">Hydrolase</keyword>
<dbReference type="InterPro" id="IPR008283">
    <property type="entry name" value="Peptidase_M17_N"/>
</dbReference>
<dbReference type="Gene3D" id="3.40.220.10">
    <property type="entry name" value="Leucine Aminopeptidase, subunit E, domain 1"/>
    <property type="match status" value="1"/>
</dbReference>
<proteinExistence type="inferred from homology"/>
<dbReference type="SUPFAM" id="SSF52949">
    <property type="entry name" value="Macro domain-like"/>
    <property type="match status" value="1"/>
</dbReference>
<dbReference type="GO" id="GO:0004177">
    <property type="term" value="F:aminopeptidase activity"/>
    <property type="evidence" value="ECO:0007669"/>
    <property type="project" value="UniProtKB-KW"/>
</dbReference>
<organism evidence="10 11">
    <name type="scientific">Sporichthya brevicatena</name>
    <dbReference type="NCBI Taxonomy" id="171442"/>
    <lineage>
        <taxon>Bacteria</taxon>
        <taxon>Bacillati</taxon>
        <taxon>Actinomycetota</taxon>
        <taxon>Actinomycetes</taxon>
        <taxon>Sporichthyales</taxon>
        <taxon>Sporichthyaceae</taxon>
        <taxon>Sporichthya</taxon>
    </lineage>
</organism>
<keyword evidence="5 8" id="KW-0645">Protease</keyword>
<feature type="binding site" evidence="8">
    <location>
        <position position="348"/>
    </location>
    <ligand>
        <name>Mn(2+)</name>
        <dbReference type="ChEBI" id="CHEBI:29035"/>
        <label>2</label>
    </ligand>
</feature>
<comment type="function">
    <text evidence="7 8">Presumably involved in the processing and regular turnover of intracellular proteins. Catalyzes the removal of unsubstituted N-terminal amino acids from various peptides.</text>
</comment>
<comment type="caution">
    <text evidence="10">The sequence shown here is derived from an EMBL/GenBank/DDBJ whole genome shotgun (WGS) entry which is preliminary data.</text>
</comment>
<evidence type="ECO:0000256" key="4">
    <source>
        <dbReference type="ARBA" id="ARBA00022438"/>
    </source>
</evidence>
<protein>
    <recommendedName>
        <fullName evidence="8">Probable cytosol aminopeptidase</fullName>
        <ecNumber evidence="8">3.4.11.1</ecNumber>
    </recommendedName>
    <alternativeName>
        <fullName evidence="8">Leucine aminopeptidase</fullName>
        <shortName evidence="8">LAP</shortName>
        <ecNumber evidence="8">3.4.11.10</ecNumber>
    </alternativeName>
    <alternativeName>
        <fullName evidence="8">Leucyl aminopeptidase</fullName>
    </alternativeName>
</protein>
<dbReference type="CDD" id="cd00433">
    <property type="entry name" value="Peptidase_M17"/>
    <property type="match status" value="1"/>
</dbReference>
<evidence type="ECO:0000256" key="6">
    <source>
        <dbReference type="ARBA" id="ARBA00022801"/>
    </source>
</evidence>
<dbReference type="EMBL" id="BAAAHE010000037">
    <property type="protein sequence ID" value="GAA0630000.1"/>
    <property type="molecule type" value="Genomic_DNA"/>
</dbReference>
<gene>
    <name evidence="8" type="primary">pepA</name>
    <name evidence="10" type="ORF">GCM10009547_37120</name>
</gene>
<feature type="domain" description="Cytosol aminopeptidase" evidence="9">
    <location>
        <begin position="344"/>
        <end position="351"/>
    </location>
</feature>
<evidence type="ECO:0000256" key="2">
    <source>
        <dbReference type="ARBA" id="ARBA00000967"/>
    </source>
</evidence>
<dbReference type="PROSITE" id="PS00631">
    <property type="entry name" value="CYTOSOL_AP"/>
    <property type="match status" value="1"/>
</dbReference>
<dbReference type="InterPro" id="IPR000819">
    <property type="entry name" value="Peptidase_M17_C"/>
</dbReference>
<keyword evidence="8" id="KW-0464">Manganese</keyword>
<keyword evidence="8" id="KW-0963">Cytoplasm</keyword>
<dbReference type="RefSeq" id="WP_344607501.1">
    <property type="nucleotide sequence ID" value="NZ_BAAAHE010000037.1"/>
</dbReference>
<evidence type="ECO:0000259" key="9">
    <source>
        <dbReference type="PROSITE" id="PS00631"/>
    </source>
</evidence>
<name>A0ABN1H614_9ACTN</name>
<feature type="active site" evidence="8">
    <location>
        <position position="350"/>
    </location>
</feature>
<keyword evidence="8" id="KW-0479">Metal-binding</keyword>
<comment type="catalytic activity">
    <reaction evidence="2 8">
        <text>Release of an N-terminal amino acid, preferentially leucine, but not glutamic or aspartic acids.</text>
        <dbReference type="EC" id="3.4.11.10"/>
    </reaction>
</comment>
<evidence type="ECO:0000256" key="5">
    <source>
        <dbReference type="ARBA" id="ARBA00022670"/>
    </source>
</evidence>
<dbReference type="InterPro" id="IPR043472">
    <property type="entry name" value="Macro_dom-like"/>
</dbReference>
<evidence type="ECO:0000256" key="8">
    <source>
        <dbReference type="HAMAP-Rule" id="MF_00181"/>
    </source>
</evidence>
<dbReference type="EC" id="3.4.11.1" evidence="8"/>
<dbReference type="Pfam" id="PF02789">
    <property type="entry name" value="Peptidase_M17_N"/>
    <property type="match status" value="1"/>
</dbReference>
<evidence type="ECO:0000313" key="10">
    <source>
        <dbReference type="EMBL" id="GAA0630000.1"/>
    </source>
</evidence>